<dbReference type="AlphaFoldDB" id="A0A496PM25"/>
<dbReference type="GO" id="GO:0008757">
    <property type="term" value="F:S-adenosylmethionine-dependent methyltransferase activity"/>
    <property type="evidence" value="ECO:0007669"/>
    <property type="project" value="TreeGrafter"/>
</dbReference>
<reference evidence="4 5" key="1">
    <citation type="submission" date="2018-07" db="EMBL/GenBank/DDBJ databases">
        <title>Arthrobacter sp. nov., isolated from raw cow's milk with high bacterial count.</title>
        <authorList>
            <person name="Hahne J."/>
            <person name="Isele D."/>
            <person name="Lipski A."/>
        </authorList>
    </citation>
    <scope>NUCLEOTIDE SEQUENCE [LARGE SCALE GENOMIC DNA]</scope>
    <source>
        <strain evidence="4 5">JZ R-183</strain>
    </source>
</reference>
<evidence type="ECO:0000256" key="1">
    <source>
        <dbReference type="ARBA" id="ARBA00022603"/>
    </source>
</evidence>
<gene>
    <name evidence="4" type="ORF">DWQ67_01725</name>
</gene>
<dbReference type="GO" id="GO:0032259">
    <property type="term" value="P:methylation"/>
    <property type="evidence" value="ECO:0007669"/>
    <property type="project" value="UniProtKB-KW"/>
</dbReference>
<protein>
    <submittedName>
        <fullName evidence="4">Methyltransferase domain-containing protein</fullName>
    </submittedName>
</protein>
<evidence type="ECO:0000313" key="4">
    <source>
        <dbReference type="EMBL" id="RKW71590.1"/>
    </source>
</evidence>
<dbReference type="InterPro" id="IPR002935">
    <property type="entry name" value="SAM_O-MeTrfase"/>
</dbReference>
<dbReference type="EMBL" id="QQXL01000001">
    <property type="protein sequence ID" value="RKW71590.1"/>
    <property type="molecule type" value="Genomic_DNA"/>
</dbReference>
<proteinExistence type="predicted"/>
<keyword evidence="1 4" id="KW-0489">Methyltransferase</keyword>
<evidence type="ECO:0000256" key="3">
    <source>
        <dbReference type="ARBA" id="ARBA00022691"/>
    </source>
</evidence>
<keyword evidence="2 4" id="KW-0808">Transferase</keyword>
<dbReference type="Proteomes" id="UP000273119">
    <property type="component" value="Unassembled WGS sequence"/>
</dbReference>
<dbReference type="Pfam" id="PF13578">
    <property type="entry name" value="Methyltransf_24"/>
    <property type="match status" value="1"/>
</dbReference>
<sequence>MSAEKHSSWSYAEALPVEDEVLVRARDRGYELGVHPVSAAVGSLLTVLASMIAARTAVEIGSGVGVSGICLLRGMNPKGTLTTMDPDIEHLDASRQAFIEAGFPSHRTRAINGRSQDVLPRLADASYDLVLVDGARQRVTADVMEAARILRPGGTLIINDALDEDKVPQPAVRRPSTLAARQAQRWLRDEENFNWVMLPTGTGVLVAVRRS</sequence>
<name>A0A496PM25_9MICC</name>
<dbReference type="InterPro" id="IPR050362">
    <property type="entry name" value="Cation-dep_OMT"/>
</dbReference>
<dbReference type="PANTHER" id="PTHR10509">
    <property type="entry name" value="O-METHYLTRANSFERASE-RELATED"/>
    <property type="match status" value="1"/>
</dbReference>
<dbReference type="Gene3D" id="3.40.50.150">
    <property type="entry name" value="Vaccinia Virus protein VP39"/>
    <property type="match status" value="1"/>
</dbReference>
<dbReference type="SUPFAM" id="SSF53335">
    <property type="entry name" value="S-adenosyl-L-methionine-dependent methyltransferases"/>
    <property type="match status" value="1"/>
</dbReference>
<dbReference type="GO" id="GO:0008171">
    <property type="term" value="F:O-methyltransferase activity"/>
    <property type="evidence" value="ECO:0007669"/>
    <property type="project" value="InterPro"/>
</dbReference>
<comment type="caution">
    <text evidence="4">The sequence shown here is derived from an EMBL/GenBank/DDBJ whole genome shotgun (WGS) entry which is preliminary data.</text>
</comment>
<evidence type="ECO:0000313" key="5">
    <source>
        <dbReference type="Proteomes" id="UP000273119"/>
    </source>
</evidence>
<dbReference type="InterPro" id="IPR029063">
    <property type="entry name" value="SAM-dependent_MTases_sf"/>
</dbReference>
<keyword evidence="3" id="KW-0949">S-adenosyl-L-methionine</keyword>
<keyword evidence="5" id="KW-1185">Reference proteome</keyword>
<dbReference type="PROSITE" id="PS51682">
    <property type="entry name" value="SAM_OMT_I"/>
    <property type="match status" value="1"/>
</dbReference>
<organism evidence="4 5">
    <name type="scientific">Galactobacter caseinivorans</name>
    <dbReference type="NCBI Taxonomy" id="2676123"/>
    <lineage>
        <taxon>Bacteria</taxon>
        <taxon>Bacillati</taxon>
        <taxon>Actinomycetota</taxon>
        <taxon>Actinomycetes</taxon>
        <taxon>Micrococcales</taxon>
        <taxon>Micrococcaceae</taxon>
        <taxon>Galactobacter</taxon>
    </lineage>
</organism>
<dbReference type="PANTHER" id="PTHR10509:SF85">
    <property type="entry name" value="O-METHYLTRANSFERASE RV1220C-RELATED"/>
    <property type="match status" value="1"/>
</dbReference>
<evidence type="ECO:0000256" key="2">
    <source>
        <dbReference type="ARBA" id="ARBA00022679"/>
    </source>
</evidence>
<dbReference type="RefSeq" id="WP_121483853.1">
    <property type="nucleotide sequence ID" value="NZ_QQXL01000001.1"/>
</dbReference>
<accession>A0A496PM25</accession>
<dbReference type="CDD" id="cd02440">
    <property type="entry name" value="AdoMet_MTases"/>
    <property type="match status" value="1"/>
</dbReference>